<dbReference type="InterPro" id="IPR015424">
    <property type="entry name" value="PyrdxlP-dep_Trfase"/>
</dbReference>
<dbReference type="CDD" id="cd00609">
    <property type="entry name" value="AAT_like"/>
    <property type="match status" value="1"/>
</dbReference>
<dbReference type="InParanoid" id="A0A517SBC5"/>
<dbReference type="PANTHER" id="PTHR43525:SF1">
    <property type="entry name" value="PROTEIN MALY"/>
    <property type="match status" value="1"/>
</dbReference>
<keyword evidence="3" id="KW-0663">Pyridoxal phosphate</keyword>
<keyword evidence="8" id="KW-1185">Reference proteome</keyword>
<dbReference type="Pfam" id="PF00155">
    <property type="entry name" value="Aminotran_1_2"/>
    <property type="match status" value="1"/>
</dbReference>
<evidence type="ECO:0000256" key="5">
    <source>
        <dbReference type="ARBA" id="ARBA00037974"/>
    </source>
</evidence>
<dbReference type="EC" id="4.4.1.13" evidence="2"/>
<dbReference type="NCBIfam" id="TIGR04350">
    <property type="entry name" value="C_S_lyase_PatB"/>
    <property type="match status" value="1"/>
</dbReference>
<reference evidence="7 8" key="1">
    <citation type="submission" date="2019-02" db="EMBL/GenBank/DDBJ databases">
        <title>Deep-cultivation of Planctomycetes and their phenomic and genomic characterization uncovers novel biology.</title>
        <authorList>
            <person name="Wiegand S."/>
            <person name="Jogler M."/>
            <person name="Boedeker C."/>
            <person name="Pinto D."/>
            <person name="Vollmers J."/>
            <person name="Rivas-Marin E."/>
            <person name="Kohn T."/>
            <person name="Peeters S.H."/>
            <person name="Heuer A."/>
            <person name="Rast P."/>
            <person name="Oberbeckmann S."/>
            <person name="Bunk B."/>
            <person name="Jeske O."/>
            <person name="Meyerdierks A."/>
            <person name="Storesund J.E."/>
            <person name="Kallscheuer N."/>
            <person name="Luecker S."/>
            <person name="Lage O.M."/>
            <person name="Pohl T."/>
            <person name="Merkel B.J."/>
            <person name="Hornburger P."/>
            <person name="Mueller R.-W."/>
            <person name="Bruemmer F."/>
            <person name="Labrenz M."/>
            <person name="Spormann A.M."/>
            <person name="Op den Camp H."/>
            <person name="Overmann J."/>
            <person name="Amann R."/>
            <person name="Jetten M.S.M."/>
            <person name="Mascher T."/>
            <person name="Medema M.H."/>
            <person name="Devos D.P."/>
            <person name="Kaster A.-K."/>
            <person name="Ovreas L."/>
            <person name="Rohde M."/>
            <person name="Galperin M.Y."/>
            <person name="Jogler C."/>
        </authorList>
    </citation>
    <scope>NUCLEOTIDE SEQUENCE [LARGE SCALE GENOMIC DNA]</scope>
    <source>
        <strain evidence="7 8">Pan44</strain>
    </source>
</reference>
<dbReference type="EMBL" id="CP036271">
    <property type="protein sequence ID" value="QDT53425.1"/>
    <property type="molecule type" value="Genomic_DNA"/>
</dbReference>
<comment type="cofactor">
    <cofactor evidence="1">
        <name>pyridoxal 5'-phosphate</name>
        <dbReference type="ChEBI" id="CHEBI:597326"/>
    </cofactor>
</comment>
<gene>
    <name evidence="7" type="primary">patB</name>
    <name evidence="7" type="ORF">Pan44_14420</name>
</gene>
<dbReference type="InterPro" id="IPR051798">
    <property type="entry name" value="Class-II_PLP-Dep_Aminotrans"/>
</dbReference>
<dbReference type="AlphaFoldDB" id="A0A517SBC5"/>
<dbReference type="Gene3D" id="3.90.1150.10">
    <property type="entry name" value="Aspartate Aminotransferase, domain 1"/>
    <property type="match status" value="1"/>
</dbReference>
<dbReference type="KEGG" id="ccos:Pan44_14420"/>
<evidence type="ECO:0000256" key="2">
    <source>
        <dbReference type="ARBA" id="ARBA00012224"/>
    </source>
</evidence>
<dbReference type="PANTHER" id="PTHR43525">
    <property type="entry name" value="PROTEIN MALY"/>
    <property type="match status" value="1"/>
</dbReference>
<dbReference type="FunCoup" id="A0A517SBC5">
    <property type="interactions" value="165"/>
</dbReference>
<feature type="domain" description="Aminotransferase class I/classII large" evidence="6">
    <location>
        <begin position="58"/>
        <end position="380"/>
    </location>
</feature>
<dbReference type="RefSeq" id="WP_145028627.1">
    <property type="nucleotide sequence ID" value="NZ_CP036271.1"/>
</dbReference>
<evidence type="ECO:0000313" key="7">
    <source>
        <dbReference type="EMBL" id="QDT53425.1"/>
    </source>
</evidence>
<dbReference type="SUPFAM" id="SSF53383">
    <property type="entry name" value="PLP-dependent transferases"/>
    <property type="match status" value="1"/>
</dbReference>
<dbReference type="OrthoDB" id="9813612at2"/>
<evidence type="ECO:0000313" key="8">
    <source>
        <dbReference type="Proteomes" id="UP000315700"/>
    </source>
</evidence>
<protein>
    <recommendedName>
        <fullName evidence="2">cysteine-S-conjugate beta-lyase</fullName>
        <ecNumber evidence="2">4.4.1.13</ecNumber>
    </recommendedName>
</protein>
<evidence type="ECO:0000256" key="3">
    <source>
        <dbReference type="ARBA" id="ARBA00022898"/>
    </source>
</evidence>
<dbReference type="GO" id="GO:0047804">
    <property type="term" value="F:cysteine-S-conjugate beta-lyase activity"/>
    <property type="evidence" value="ECO:0007669"/>
    <property type="project" value="UniProtKB-EC"/>
</dbReference>
<evidence type="ECO:0000256" key="4">
    <source>
        <dbReference type="ARBA" id="ARBA00023239"/>
    </source>
</evidence>
<dbReference type="Gene3D" id="3.40.640.10">
    <property type="entry name" value="Type I PLP-dependent aspartate aminotransferase-like (Major domain)"/>
    <property type="match status" value="1"/>
</dbReference>
<dbReference type="InterPro" id="IPR004839">
    <property type="entry name" value="Aminotransferase_I/II_large"/>
</dbReference>
<sequence length="385" mass="43099">MPTDFDFDVDPRTLRHPDNFKWTRYPADVLPLWIADMDYPIAPGIERALKDRVTRSIGYHHYQGDPRLTEQLRRKVEADGITGLPEQGWVSYIAGVVPGLYAAVVSLTDPGDDVITMTPIYPPFLSAITDHGRNLRAAKLACTPTGWEIDWDALEAAVTPKTKLLLFCHPHNPTGRVWTEAELRRLAEFVERHNLFIASDELHADLTLDGTHIPFVQLASEALKQRCVTLIGPCKAYNTAGLGIGAMVSHSPQLLLRIRRGIAGISAWATALSVTMWQAALEDDGQWLKAVIDYLRENRNLVETFVNERLPGVVHVAPQATYLAWFDYRSHRRAADIQQYLLEEGKVALNDGAMFGAGFQGFVRLNFATGRTILTEALERLARVH</sequence>
<proteinExistence type="inferred from homology"/>
<keyword evidence="4 7" id="KW-0456">Lyase</keyword>
<dbReference type="InterPro" id="IPR027619">
    <property type="entry name" value="C-S_lyase_PatB-like"/>
</dbReference>
<dbReference type="InterPro" id="IPR015421">
    <property type="entry name" value="PyrdxlP-dep_Trfase_major"/>
</dbReference>
<comment type="similarity">
    <text evidence="5">Belongs to the class-II pyridoxal-phosphate-dependent aminotransferase family. MalY/PatB cystathionine beta-lyase subfamily.</text>
</comment>
<dbReference type="InterPro" id="IPR015422">
    <property type="entry name" value="PyrdxlP-dep_Trfase_small"/>
</dbReference>
<evidence type="ECO:0000256" key="1">
    <source>
        <dbReference type="ARBA" id="ARBA00001933"/>
    </source>
</evidence>
<name>A0A517SBC5_9PLAN</name>
<accession>A0A517SBC5</accession>
<organism evidence="7 8">
    <name type="scientific">Caulifigura coniformis</name>
    <dbReference type="NCBI Taxonomy" id="2527983"/>
    <lineage>
        <taxon>Bacteria</taxon>
        <taxon>Pseudomonadati</taxon>
        <taxon>Planctomycetota</taxon>
        <taxon>Planctomycetia</taxon>
        <taxon>Planctomycetales</taxon>
        <taxon>Planctomycetaceae</taxon>
        <taxon>Caulifigura</taxon>
    </lineage>
</organism>
<dbReference type="GO" id="GO:0030170">
    <property type="term" value="F:pyridoxal phosphate binding"/>
    <property type="evidence" value="ECO:0007669"/>
    <property type="project" value="InterPro"/>
</dbReference>
<evidence type="ECO:0000259" key="6">
    <source>
        <dbReference type="Pfam" id="PF00155"/>
    </source>
</evidence>
<dbReference type="Proteomes" id="UP000315700">
    <property type="component" value="Chromosome"/>
</dbReference>